<evidence type="ECO:0008006" key="3">
    <source>
        <dbReference type="Google" id="ProtNLM"/>
    </source>
</evidence>
<name>A0AAV0WXQ1_9HEMI</name>
<gene>
    <name evidence="1" type="ORF">MEUPH1_LOCUS15847</name>
</gene>
<dbReference type="EMBL" id="CARXXK010000003">
    <property type="protein sequence ID" value="CAI6360558.1"/>
    <property type="molecule type" value="Genomic_DNA"/>
</dbReference>
<protein>
    <recommendedName>
        <fullName evidence="3">GAE domain-containing protein</fullName>
    </recommendedName>
</protein>
<dbReference type="Proteomes" id="UP001160148">
    <property type="component" value="Unassembled WGS sequence"/>
</dbReference>
<sequence>MLHLNSNNLVKESSDNSANIATILQAVVIELKHISESKRLINVKFNLMANPNSAGTSSSDIFCQVVKQVPTSSAVSVTNRVNASDRTKYIVGSGTPTSTGLSAAPKQKFFDLFVSRLNPNAATDLLKS</sequence>
<accession>A0AAV0WXQ1</accession>
<evidence type="ECO:0000313" key="1">
    <source>
        <dbReference type="EMBL" id="CAI6360558.1"/>
    </source>
</evidence>
<comment type="caution">
    <text evidence="1">The sequence shown here is derived from an EMBL/GenBank/DDBJ whole genome shotgun (WGS) entry which is preliminary data.</text>
</comment>
<organism evidence="1 2">
    <name type="scientific">Macrosiphum euphorbiae</name>
    <name type="common">potato aphid</name>
    <dbReference type="NCBI Taxonomy" id="13131"/>
    <lineage>
        <taxon>Eukaryota</taxon>
        <taxon>Metazoa</taxon>
        <taxon>Ecdysozoa</taxon>
        <taxon>Arthropoda</taxon>
        <taxon>Hexapoda</taxon>
        <taxon>Insecta</taxon>
        <taxon>Pterygota</taxon>
        <taxon>Neoptera</taxon>
        <taxon>Paraneoptera</taxon>
        <taxon>Hemiptera</taxon>
        <taxon>Sternorrhyncha</taxon>
        <taxon>Aphidomorpha</taxon>
        <taxon>Aphidoidea</taxon>
        <taxon>Aphididae</taxon>
        <taxon>Macrosiphini</taxon>
        <taxon>Macrosiphum</taxon>
    </lineage>
</organism>
<evidence type="ECO:0000313" key="2">
    <source>
        <dbReference type="Proteomes" id="UP001160148"/>
    </source>
</evidence>
<keyword evidence="2" id="KW-1185">Reference proteome</keyword>
<proteinExistence type="predicted"/>
<dbReference type="AlphaFoldDB" id="A0AAV0WXQ1"/>
<reference evidence="1 2" key="1">
    <citation type="submission" date="2023-01" db="EMBL/GenBank/DDBJ databases">
        <authorList>
            <person name="Whitehead M."/>
        </authorList>
    </citation>
    <scope>NUCLEOTIDE SEQUENCE [LARGE SCALE GENOMIC DNA]</scope>
</reference>